<dbReference type="Proteomes" id="UP000053144">
    <property type="component" value="Chromosome 8"/>
</dbReference>
<dbReference type="AlphaFoldDB" id="A0A0L9V7F3"/>
<name>A0A0L9V7F3_PHAAN</name>
<dbReference type="Gramene" id="KOM50604">
    <property type="protein sequence ID" value="KOM50604"/>
    <property type="gene ID" value="LR48_Vigan08g143100"/>
</dbReference>
<sequence>MEGYAGHRFRFWREKTKNNSWEGLKRAMVIRFGGGNRGSVFERIAAIKQAGMVQEYIRDFEVLVGQTTRIPEEQLLGYFMVGLQEEVGGPT</sequence>
<reference evidence="3" key="1">
    <citation type="journal article" date="2015" name="Proc. Natl. Acad. Sci. U.S.A.">
        <title>Genome sequencing of adzuki bean (Vigna angularis) provides insight into high starch and low fat accumulation and domestication.</title>
        <authorList>
            <person name="Yang K."/>
            <person name="Tian Z."/>
            <person name="Chen C."/>
            <person name="Luo L."/>
            <person name="Zhao B."/>
            <person name="Wang Z."/>
            <person name="Yu L."/>
            <person name="Li Y."/>
            <person name="Sun Y."/>
            <person name="Li W."/>
            <person name="Chen Y."/>
            <person name="Li Y."/>
            <person name="Zhang Y."/>
            <person name="Ai D."/>
            <person name="Zhao J."/>
            <person name="Shang C."/>
            <person name="Ma Y."/>
            <person name="Wu B."/>
            <person name="Wang M."/>
            <person name="Gao L."/>
            <person name="Sun D."/>
            <person name="Zhang P."/>
            <person name="Guo F."/>
            <person name="Wang W."/>
            <person name="Li Y."/>
            <person name="Wang J."/>
            <person name="Varshney R.K."/>
            <person name="Wang J."/>
            <person name="Ling H.Q."/>
            <person name="Wan P."/>
        </authorList>
    </citation>
    <scope>NUCLEOTIDE SEQUENCE</scope>
    <source>
        <strain evidence="3">cv. Jingnong 6</strain>
    </source>
</reference>
<evidence type="ECO:0000259" key="1">
    <source>
        <dbReference type="Pfam" id="PF03732"/>
    </source>
</evidence>
<proteinExistence type="predicted"/>
<accession>A0A0L9V7F3</accession>
<dbReference type="InterPro" id="IPR005162">
    <property type="entry name" value="Retrotrans_gag_dom"/>
</dbReference>
<gene>
    <name evidence="2" type="ORF">LR48_Vigan08g143100</name>
</gene>
<protein>
    <recommendedName>
        <fullName evidence="1">Retrotransposon gag domain-containing protein</fullName>
    </recommendedName>
</protein>
<dbReference type="Pfam" id="PF03732">
    <property type="entry name" value="Retrotrans_gag"/>
    <property type="match status" value="1"/>
</dbReference>
<dbReference type="EMBL" id="CM003378">
    <property type="protein sequence ID" value="KOM50604.1"/>
    <property type="molecule type" value="Genomic_DNA"/>
</dbReference>
<feature type="domain" description="Retrotransposon gag" evidence="1">
    <location>
        <begin position="2"/>
        <end position="85"/>
    </location>
</feature>
<evidence type="ECO:0000313" key="2">
    <source>
        <dbReference type="EMBL" id="KOM50604.1"/>
    </source>
</evidence>
<evidence type="ECO:0000313" key="3">
    <source>
        <dbReference type="Proteomes" id="UP000053144"/>
    </source>
</evidence>
<organism evidence="2 3">
    <name type="scientific">Phaseolus angularis</name>
    <name type="common">Azuki bean</name>
    <name type="synonym">Vigna angularis</name>
    <dbReference type="NCBI Taxonomy" id="3914"/>
    <lineage>
        <taxon>Eukaryota</taxon>
        <taxon>Viridiplantae</taxon>
        <taxon>Streptophyta</taxon>
        <taxon>Embryophyta</taxon>
        <taxon>Tracheophyta</taxon>
        <taxon>Spermatophyta</taxon>
        <taxon>Magnoliopsida</taxon>
        <taxon>eudicotyledons</taxon>
        <taxon>Gunneridae</taxon>
        <taxon>Pentapetalae</taxon>
        <taxon>rosids</taxon>
        <taxon>fabids</taxon>
        <taxon>Fabales</taxon>
        <taxon>Fabaceae</taxon>
        <taxon>Papilionoideae</taxon>
        <taxon>50 kb inversion clade</taxon>
        <taxon>NPAAA clade</taxon>
        <taxon>indigoferoid/millettioid clade</taxon>
        <taxon>Phaseoleae</taxon>
        <taxon>Vigna</taxon>
    </lineage>
</organism>